<dbReference type="RefSeq" id="WP_189652699.1">
    <property type="nucleotide sequence ID" value="NZ_BMRC01000030.1"/>
</dbReference>
<dbReference type="Proteomes" id="UP001589647">
    <property type="component" value="Unassembled WGS sequence"/>
</dbReference>
<organism evidence="2 3">
    <name type="scientific">Nonomuraea spiralis</name>
    <dbReference type="NCBI Taxonomy" id="46182"/>
    <lineage>
        <taxon>Bacteria</taxon>
        <taxon>Bacillati</taxon>
        <taxon>Actinomycetota</taxon>
        <taxon>Actinomycetes</taxon>
        <taxon>Streptosporangiales</taxon>
        <taxon>Streptosporangiaceae</taxon>
        <taxon>Nonomuraea</taxon>
    </lineage>
</organism>
<evidence type="ECO:0000256" key="1">
    <source>
        <dbReference type="SAM" id="MobiDB-lite"/>
    </source>
</evidence>
<comment type="caution">
    <text evidence="2">The sequence shown here is derived from an EMBL/GenBank/DDBJ whole genome shotgun (WGS) entry which is preliminary data.</text>
</comment>
<evidence type="ECO:0000313" key="2">
    <source>
        <dbReference type="EMBL" id="MFB9202708.1"/>
    </source>
</evidence>
<reference evidence="2 3" key="1">
    <citation type="submission" date="2024-09" db="EMBL/GenBank/DDBJ databases">
        <authorList>
            <person name="Sun Q."/>
            <person name="Mori K."/>
        </authorList>
    </citation>
    <scope>NUCLEOTIDE SEQUENCE [LARGE SCALE GENOMIC DNA]</scope>
    <source>
        <strain evidence="2 3">CCM 3426</strain>
    </source>
</reference>
<evidence type="ECO:0000313" key="3">
    <source>
        <dbReference type="Proteomes" id="UP001589647"/>
    </source>
</evidence>
<proteinExistence type="predicted"/>
<name>A0ABV5IDU2_9ACTN</name>
<protein>
    <submittedName>
        <fullName evidence="2">Uncharacterized protein</fullName>
    </submittedName>
</protein>
<accession>A0ABV5IDU2</accession>
<feature type="region of interest" description="Disordered" evidence="1">
    <location>
        <begin position="1"/>
        <end position="21"/>
    </location>
</feature>
<sequence>MGQDPFRHGGEGQARVAETNQQVLANLDRMISEIEKDEAEEADAS</sequence>
<dbReference type="EMBL" id="JBHMEI010000012">
    <property type="protein sequence ID" value="MFB9202708.1"/>
    <property type="molecule type" value="Genomic_DNA"/>
</dbReference>
<keyword evidence="3" id="KW-1185">Reference proteome</keyword>
<gene>
    <name evidence="2" type="ORF">ACFFV7_16040</name>
</gene>
<feature type="compositionally biased region" description="Basic and acidic residues" evidence="1">
    <location>
        <begin position="1"/>
        <end position="10"/>
    </location>
</feature>